<dbReference type="Proteomes" id="UP000789570">
    <property type="component" value="Unassembled WGS sequence"/>
</dbReference>
<organism evidence="1 2">
    <name type="scientific">Funneliformis caledonium</name>
    <dbReference type="NCBI Taxonomy" id="1117310"/>
    <lineage>
        <taxon>Eukaryota</taxon>
        <taxon>Fungi</taxon>
        <taxon>Fungi incertae sedis</taxon>
        <taxon>Mucoromycota</taxon>
        <taxon>Glomeromycotina</taxon>
        <taxon>Glomeromycetes</taxon>
        <taxon>Glomerales</taxon>
        <taxon>Glomeraceae</taxon>
        <taxon>Funneliformis</taxon>
    </lineage>
</organism>
<dbReference type="AlphaFoldDB" id="A0A9N9N9N8"/>
<evidence type="ECO:0000313" key="1">
    <source>
        <dbReference type="EMBL" id="CAG8713442.1"/>
    </source>
</evidence>
<evidence type="ECO:0000313" key="2">
    <source>
        <dbReference type="Proteomes" id="UP000789570"/>
    </source>
</evidence>
<dbReference type="EMBL" id="CAJVPQ010009201">
    <property type="protein sequence ID" value="CAG8713442.1"/>
    <property type="molecule type" value="Genomic_DNA"/>
</dbReference>
<keyword evidence="2" id="KW-1185">Reference proteome</keyword>
<proteinExistence type="predicted"/>
<accession>A0A9N9N9N8</accession>
<gene>
    <name evidence="1" type="ORF">FCALED_LOCUS14044</name>
</gene>
<sequence length="160" mass="18214">FVREIPRMDIISRWFQDAFIVVIGHGLAVDLWQKRMCEFILNSRRRPNGQTTKRAGPKNAFMILRRYAPGMAVGEISGLASQAWKHQSQRGPKNAFMILRRYAPGMAVGELSGLASQAWKHQSQRGGNLNYPNKRGSSFGKNLLSLVDQLYEKNIMHEQN</sequence>
<comment type="caution">
    <text evidence="1">The sequence shown here is derived from an EMBL/GenBank/DDBJ whole genome shotgun (WGS) entry which is preliminary data.</text>
</comment>
<name>A0A9N9N9N8_9GLOM</name>
<feature type="non-terminal residue" evidence="1">
    <location>
        <position position="1"/>
    </location>
</feature>
<protein>
    <submittedName>
        <fullName evidence="1">171_t:CDS:1</fullName>
    </submittedName>
</protein>
<reference evidence="1" key="1">
    <citation type="submission" date="2021-06" db="EMBL/GenBank/DDBJ databases">
        <authorList>
            <person name="Kallberg Y."/>
            <person name="Tangrot J."/>
            <person name="Rosling A."/>
        </authorList>
    </citation>
    <scope>NUCLEOTIDE SEQUENCE</scope>
    <source>
        <strain evidence="1">UK204</strain>
    </source>
</reference>